<proteinExistence type="predicted"/>
<gene>
    <name evidence="7" type="ORF">BGCPKDLD_0467</name>
</gene>
<evidence type="ECO:0000256" key="3">
    <source>
        <dbReference type="ARBA" id="ARBA00022553"/>
    </source>
</evidence>
<dbReference type="SUPFAM" id="SSF55785">
    <property type="entry name" value="PYP-like sensor domain (PAS domain)"/>
    <property type="match status" value="1"/>
</dbReference>
<dbReference type="InterPro" id="IPR035965">
    <property type="entry name" value="PAS-like_dom_sf"/>
</dbReference>
<dbReference type="CDD" id="cd00130">
    <property type="entry name" value="PAS"/>
    <property type="match status" value="1"/>
</dbReference>
<dbReference type="NCBIfam" id="TIGR00229">
    <property type="entry name" value="sensory_box"/>
    <property type="match status" value="1"/>
</dbReference>
<evidence type="ECO:0000256" key="1">
    <source>
        <dbReference type="ARBA" id="ARBA00000085"/>
    </source>
</evidence>
<evidence type="ECO:0000256" key="5">
    <source>
        <dbReference type="ARBA" id="ARBA00022777"/>
    </source>
</evidence>
<evidence type="ECO:0000256" key="2">
    <source>
        <dbReference type="ARBA" id="ARBA00012438"/>
    </source>
</evidence>
<name>A0ABQ4UQG4_9HYPH</name>
<dbReference type="InterPro" id="IPR000014">
    <property type="entry name" value="PAS"/>
</dbReference>
<feature type="domain" description="PAS" evidence="6">
    <location>
        <begin position="1"/>
        <end position="57"/>
    </location>
</feature>
<comment type="caution">
    <text evidence="7">The sequence shown here is derived from an EMBL/GenBank/DDBJ whole genome shotgun (WGS) entry which is preliminary data.</text>
</comment>
<dbReference type="Gene3D" id="3.30.450.20">
    <property type="entry name" value="PAS domain"/>
    <property type="match status" value="1"/>
</dbReference>
<keyword evidence="5" id="KW-0418">Kinase</keyword>
<dbReference type="EC" id="2.7.13.3" evidence="2"/>
<dbReference type="PROSITE" id="PS50112">
    <property type="entry name" value="PAS"/>
    <property type="match status" value="1"/>
</dbReference>
<dbReference type="PANTHER" id="PTHR43304:SF1">
    <property type="entry name" value="PAC DOMAIN-CONTAINING PROTEIN"/>
    <property type="match status" value="1"/>
</dbReference>
<comment type="catalytic activity">
    <reaction evidence="1">
        <text>ATP + protein L-histidine = ADP + protein N-phospho-L-histidine.</text>
        <dbReference type="EC" id="2.7.13.3"/>
    </reaction>
</comment>
<evidence type="ECO:0000256" key="4">
    <source>
        <dbReference type="ARBA" id="ARBA00022679"/>
    </source>
</evidence>
<protein>
    <recommendedName>
        <fullName evidence="2">histidine kinase</fullName>
        <ecNumber evidence="2">2.7.13.3</ecNumber>
    </recommendedName>
</protein>
<dbReference type="EMBL" id="BPRE01000001">
    <property type="protein sequence ID" value="GJE73900.1"/>
    <property type="molecule type" value="Genomic_DNA"/>
</dbReference>
<evidence type="ECO:0000313" key="7">
    <source>
        <dbReference type="EMBL" id="GJE73900.1"/>
    </source>
</evidence>
<sequence length="182" mass="20412">MIWVKDQRCRLTYICEDWYRITGQEPDESLGFGWLAAIHPDDRPLIEHSVKEACRHRVEFMMRFRIRRQNGSYVWIIDAATPSFAPLTHDFIGYLGLISQYQDDTQDLTAKAEVGAFKPGRAAAEFGPVSKLDIIADHLIMAKAASVGCAPEVMTAIDGALHAAGRALVVEMQRNTQPESLH</sequence>
<reference evidence="7" key="1">
    <citation type="journal article" date="2021" name="Front. Microbiol.">
        <title>Comprehensive Comparative Genomics and Phenotyping of Methylobacterium Species.</title>
        <authorList>
            <person name="Alessa O."/>
            <person name="Ogura Y."/>
            <person name="Fujitani Y."/>
            <person name="Takami H."/>
            <person name="Hayashi T."/>
            <person name="Sahin N."/>
            <person name="Tani A."/>
        </authorList>
    </citation>
    <scope>NUCLEOTIDE SEQUENCE</scope>
    <source>
        <strain evidence="7">DSM 14458</strain>
    </source>
</reference>
<keyword evidence="8" id="KW-1185">Reference proteome</keyword>
<dbReference type="InterPro" id="IPR013655">
    <property type="entry name" value="PAS_fold_3"/>
</dbReference>
<dbReference type="InterPro" id="IPR052162">
    <property type="entry name" value="Sensor_kinase/Photoreceptor"/>
</dbReference>
<evidence type="ECO:0000313" key="8">
    <source>
        <dbReference type="Proteomes" id="UP001055093"/>
    </source>
</evidence>
<accession>A0ABQ4UQG4</accession>
<dbReference type="PANTHER" id="PTHR43304">
    <property type="entry name" value="PHYTOCHROME-LIKE PROTEIN CPH1"/>
    <property type="match status" value="1"/>
</dbReference>
<keyword evidence="3" id="KW-0597">Phosphoprotein</keyword>
<reference evidence="7" key="2">
    <citation type="submission" date="2021-08" db="EMBL/GenBank/DDBJ databases">
        <authorList>
            <person name="Tani A."/>
            <person name="Ola A."/>
            <person name="Ogura Y."/>
            <person name="Katsura K."/>
            <person name="Hayashi T."/>
        </authorList>
    </citation>
    <scope>NUCLEOTIDE SEQUENCE</scope>
    <source>
        <strain evidence="7">DSM 14458</strain>
    </source>
</reference>
<evidence type="ECO:0000259" key="6">
    <source>
        <dbReference type="PROSITE" id="PS50112"/>
    </source>
</evidence>
<keyword evidence="4" id="KW-0808">Transferase</keyword>
<dbReference type="Pfam" id="PF08447">
    <property type="entry name" value="PAS_3"/>
    <property type="match status" value="1"/>
</dbReference>
<organism evidence="7 8">
    <name type="scientific">Methylorubrum suomiense</name>
    <dbReference type="NCBI Taxonomy" id="144191"/>
    <lineage>
        <taxon>Bacteria</taxon>
        <taxon>Pseudomonadati</taxon>
        <taxon>Pseudomonadota</taxon>
        <taxon>Alphaproteobacteria</taxon>
        <taxon>Hyphomicrobiales</taxon>
        <taxon>Methylobacteriaceae</taxon>
        <taxon>Methylorubrum</taxon>
    </lineage>
</organism>
<dbReference type="Proteomes" id="UP001055093">
    <property type="component" value="Unassembled WGS sequence"/>
</dbReference>